<reference evidence="4 5" key="1">
    <citation type="submission" date="2024-06" db="EMBL/GenBank/DDBJ databases">
        <title>The Natural Products Discovery Center: Release of the First 8490 Sequenced Strains for Exploring Actinobacteria Biosynthetic Diversity.</title>
        <authorList>
            <person name="Kalkreuter E."/>
            <person name="Kautsar S.A."/>
            <person name="Yang D."/>
            <person name="Bader C.D."/>
            <person name="Teijaro C.N."/>
            <person name="Fluegel L."/>
            <person name="Davis C.M."/>
            <person name="Simpson J.R."/>
            <person name="Lauterbach L."/>
            <person name="Steele A.D."/>
            <person name="Gui C."/>
            <person name="Meng S."/>
            <person name="Li G."/>
            <person name="Viehrig K."/>
            <person name="Ye F."/>
            <person name="Su P."/>
            <person name="Kiefer A.F."/>
            <person name="Nichols A."/>
            <person name="Cepeda A.J."/>
            <person name="Yan W."/>
            <person name="Fan B."/>
            <person name="Jiang Y."/>
            <person name="Adhikari A."/>
            <person name="Zheng C.-J."/>
            <person name="Schuster L."/>
            <person name="Cowan T.M."/>
            <person name="Smanski M.J."/>
            <person name="Chevrette M.G."/>
            <person name="De Carvalho L.P.S."/>
            <person name="Shen B."/>
        </authorList>
    </citation>
    <scope>NUCLEOTIDE SEQUENCE [LARGE SCALE GENOMIC DNA]</scope>
    <source>
        <strain evidence="4 5">NPDC038104</strain>
    </source>
</reference>
<keyword evidence="2" id="KW-0812">Transmembrane</keyword>
<feature type="transmembrane region" description="Helical" evidence="2">
    <location>
        <begin position="315"/>
        <end position="337"/>
    </location>
</feature>
<feature type="transmembrane region" description="Helical" evidence="2">
    <location>
        <begin position="175"/>
        <end position="203"/>
    </location>
</feature>
<evidence type="ECO:0000313" key="5">
    <source>
        <dbReference type="Proteomes" id="UP001550850"/>
    </source>
</evidence>
<name>A0ABV2YDX3_9ACTN</name>
<dbReference type="RefSeq" id="WP_108955081.1">
    <property type="nucleotide sequence ID" value="NZ_BEVZ01000005.1"/>
</dbReference>
<dbReference type="Proteomes" id="UP001550850">
    <property type="component" value="Unassembled WGS sequence"/>
</dbReference>
<dbReference type="InterPro" id="IPR018476">
    <property type="entry name" value="GlyceroP-diester-Pdiesterase_M"/>
</dbReference>
<comment type="caution">
    <text evidence="4">The sequence shown here is derived from an EMBL/GenBank/DDBJ whole genome shotgun (WGS) entry which is preliminary data.</text>
</comment>
<accession>A0ABV2YDX3</accession>
<evidence type="ECO:0000256" key="1">
    <source>
        <dbReference type="SAM" id="MobiDB-lite"/>
    </source>
</evidence>
<dbReference type="PANTHER" id="PTHR33133:SF1">
    <property type="entry name" value="EXPRESSED PROTEIN-RELATED"/>
    <property type="match status" value="1"/>
</dbReference>
<dbReference type="PANTHER" id="PTHR33133">
    <property type="entry name" value="OS08G0107100 PROTEIN-RELATED"/>
    <property type="match status" value="1"/>
</dbReference>
<feature type="compositionally biased region" description="Pro residues" evidence="1">
    <location>
        <begin position="30"/>
        <end position="41"/>
    </location>
</feature>
<proteinExistence type="predicted"/>
<feature type="compositionally biased region" description="Gly residues" evidence="1">
    <location>
        <begin position="68"/>
        <end position="88"/>
    </location>
</feature>
<feature type="domain" description="Glycerophosphoryl diester phosphodiesterase membrane" evidence="3">
    <location>
        <begin position="269"/>
        <end position="360"/>
    </location>
</feature>
<evidence type="ECO:0000256" key="2">
    <source>
        <dbReference type="SAM" id="Phobius"/>
    </source>
</evidence>
<evidence type="ECO:0000259" key="3">
    <source>
        <dbReference type="Pfam" id="PF10110"/>
    </source>
</evidence>
<evidence type="ECO:0000313" key="4">
    <source>
        <dbReference type="EMBL" id="MEU3553925.1"/>
    </source>
</evidence>
<feature type="transmembrane region" description="Helical" evidence="2">
    <location>
        <begin position="366"/>
        <end position="396"/>
    </location>
</feature>
<organism evidence="4 5">
    <name type="scientific">Streptomyces fragilis</name>
    <dbReference type="NCBI Taxonomy" id="67301"/>
    <lineage>
        <taxon>Bacteria</taxon>
        <taxon>Bacillati</taxon>
        <taxon>Actinomycetota</taxon>
        <taxon>Actinomycetes</taxon>
        <taxon>Kitasatosporales</taxon>
        <taxon>Streptomycetaceae</taxon>
        <taxon>Streptomyces</taxon>
    </lineage>
</organism>
<feature type="transmembrane region" description="Helical" evidence="2">
    <location>
        <begin position="132"/>
        <end position="155"/>
    </location>
</feature>
<keyword evidence="2" id="KW-1133">Transmembrane helix</keyword>
<gene>
    <name evidence="4" type="ORF">AB0E65_06830</name>
</gene>
<keyword evidence="5" id="KW-1185">Reference proteome</keyword>
<feature type="transmembrane region" description="Helical" evidence="2">
    <location>
        <begin position="264"/>
        <end position="285"/>
    </location>
</feature>
<protein>
    <submittedName>
        <fullName evidence="4">Glycerophosphoryl diester phosphodiesterase membrane domain-containing protein</fullName>
    </submittedName>
</protein>
<feature type="region of interest" description="Disordered" evidence="1">
    <location>
        <begin position="1"/>
        <end position="102"/>
    </location>
</feature>
<feature type="compositionally biased region" description="Low complexity" evidence="1">
    <location>
        <begin position="1"/>
        <end position="24"/>
    </location>
</feature>
<keyword evidence="2" id="KW-0472">Membrane</keyword>
<sequence length="421" mass="43359">MNDSPGWTSPGSSPAGGPSGEQGPQWSKEQPPPAAPQPGPGVPHQGGPYQDAPPQGGAHPGAPQHGAPYGGGPYGGAPPGGAPYGGAPHGPPGPAWGPPPAPKPGVVPLRPLGLGEILDGAVATMRTYWRPVLGISFVVALITQGLSLLSTLSVLDELNTFSSDPTSVDSSDFAGLMAATGAVYLVAMVVMLLGTTAAAALLTPVISQAVLGRPATVGQAWRTSKPQFFRLVGLTLLIPVILIAVVLGCLLPGILLLAADARPAGILLLVLGSLACLPLLTWLNFKWSLASPALILEKQPVFRSMSRSAKLVKGSWWRIFGIQLLASIIAGMLAFMVQVPFEVLGMILDGFSPDTYFSGGLDSFGAVYYILNSIGGVIAQTITLPFAAGVTVLLYIDRRIRREALDLELARVTGLAPGTGS</sequence>
<dbReference type="Pfam" id="PF10110">
    <property type="entry name" value="GPDPase_memb"/>
    <property type="match status" value="1"/>
</dbReference>
<feature type="transmembrane region" description="Helical" evidence="2">
    <location>
        <begin position="231"/>
        <end position="258"/>
    </location>
</feature>
<dbReference type="EMBL" id="JBEZUR010000006">
    <property type="protein sequence ID" value="MEU3553925.1"/>
    <property type="molecule type" value="Genomic_DNA"/>
</dbReference>
<feature type="compositionally biased region" description="Pro residues" evidence="1">
    <location>
        <begin position="89"/>
        <end position="102"/>
    </location>
</feature>
<feature type="compositionally biased region" description="Low complexity" evidence="1">
    <location>
        <begin position="42"/>
        <end position="67"/>
    </location>
</feature>